<evidence type="ECO:0000313" key="2">
    <source>
        <dbReference type="Proteomes" id="UP000799440"/>
    </source>
</evidence>
<proteinExistence type="predicted"/>
<reference evidence="1" key="1">
    <citation type="journal article" date="2020" name="Stud. Mycol.">
        <title>101 Dothideomycetes genomes: a test case for predicting lifestyles and emergence of pathogens.</title>
        <authorList>
            <person name="Haridas S."/>
            <person name="Albert R."/>
            <person name="Binder M."/>
            <person name="Bloem J."/>
            <person name="Labutti K."/>
            <person name="Salamov A."/>
            <person name="Andreopoulos B."/>
            <person name="Baker S."/>
            <person name="Barry K."/>
            <person name="Bills G."/>
            <person name="Bluhm B."/>
            <person name="Cannon C."/>
            <person name="Castanera R."/>
            <person name="Culley D."/>
            <person name="Daum C."/>
            <person name="Ezra D."/>
            <person name="Gonzalez J."/>
            <person name="Henrissat B."/>
            <person name="Kuo A."/>
            <person name="Liang C."/>
            <person name="Lipzen A."/>
            <person name="Lutzoni F."/>
            <person name="Magnuson J."/>
            <person name="Mondo S."/>
            <person name="Nolan M."/>
            <person name="Ohm R."/>
            <person name="Pangilinan J."/>
            <person name="Park H.-J."/>
            <person name="Ramirez L."/>
            <person name="Alfaro M."/>
            <person name="Sun H."/>
            <person name="Tritt A."/>
            <person name="Yoshinaga Y."/>
            <person name="Zwiers L.-H."/>
            <person name="Turgeon B."/>
            <person name="Goodwin S."/>
            <person name="Spatafora J."/>
            <person name="Crous P."/>
            <person name="Grigoriev I."/>
        </authorList>
    </citation>
    <scope>NUCLEOTIDE SEQUENCE</scope>
    <source>
        <strain evidence="1">CBS 119925</strain>
    </source>
</reference>
<gene>
    <name evidence="1" type="ORF">M011DRAFT_17202</name>
</gene>
<name>A0A6A6VNE5_9PLEO</name>
<dbReference type="Proteomes" id="UP000799440">
    <property type="component" value="Unassembled WGS sequence"/>
</dbReference>
<organism evidence="1 2">
    <name type="scientific">Sporormia fimetaria CBS 119925</name>
    <dbReference type="NCBI Taxonomy" id="1340428"/>
    <lineage>
        <taxon>Eukaryota</taxon>
        <taxon>Fungi</taxon>
        <taxon>Dikarya</taxon>
        <taxon>Ascomycota</taxon>
        <taxon>Pezizomycotina</taxon>
        <taxon>Dothideomycetes</taxon>
        <taxon>Pleosporomycetidae</taxon>
        <taxon>Pleosporales</taxon>
        <taxon>Sporormiaceae</taxon>
        <taxon>Sporormia</taxon>
    </lineage>
</organism>
<protein>
    <submittedName>
        <fullName evidence="1">Uncharacterized protein</fullName>
    </submittedName>
</protein>
<keyword evidence="2" id="KW-1185">Reference proteome</keyword>
<sequence length="104" mass="12117">MFPGFWTTLHNPVRTRESKNSRTMLPKSTKAAIFHATPFWRGVPRVTISAYYDRCFARSTPQVFVFTCGAFLGFADELLRIYIRHYPDTRKTKRLQQTPTCPTI</sequence>
<dbReference type="AlphaFoldDB" id="A0A6A6VNE5"/>
<evidence type="ECO:0000313" key="1">
    <source>
        <dbReference type="EMBL" id="KAF2752138.1"/>
    </source>
</evidence>
<dbReference type="EMBL" id="MU006561">
    <property type="protein sequence ID" value="KAF2752138.1"/>
    <property type="molecule type" value="Genomic_DNA"/>
</dbReference>
<accession>A0A6A6VNE5</accession>